<evidence type="ECO:0000313" key="3">
    <source>
        <dbReference type="Proteomes" id="UP001490365"/>
    </source>
</evidence>
<accession>A0ABV1TSS6</accession>
<proteinExistence type="predicted"/>
<name>A0ABV1TSS6_9ACTN</name>
<dbReference type="RefSeq" id="WP_351961342.1">
    <property type="nucleotide sequence ID" value="NZ_JBEOZM010000027.1"/>
</dbReference>
<dbReference type="EMBL" id="JBEOZM010000027">
    <property type="protein sequence ID" value="MER6273058.1"/>
    <property type="molecule type" value="Genomic_DNA"/>
</dbReference>
<evidence type="ECO:0000313" key="2">
    <source>
        <dbReference type="EMBL" id="MER6273058.1"/>
    </source>
</evidence>
<keyword evidence="3" id="KW-1185">Reference proteome</keyword>
<protein>
    <submittedName>
        <fullName evidence="2">Uncharacterized protein</fullName>
    </submittedName>
</protein>
<reference evidence="2 3" key="1">
    <citation type="submission" date="2024-06" db="EMBL/GenBank/DDBJ databases">
        <title>The Natural Products Discovery Center: Release of the First 8490 Sequenced Strains for Exploring Actinobacteria Biosynthetic Diversity.</title>
        <authorList>
            <person name="Kalkreuter E."/>
            <person name="Kautsar S.A."/>
            <person name="Yang D."/>
            <person name="Bader C.D."/>
            <person name="Teijaro C.N."/>
            <person name="Fluegel L."/>
            <person name="Davis C.M."/>
            <person name="Simpson J.R."/>
            <person name="Lauterbach L."/>
            <person name="Steele A.D."/>
            <person name="Gui C."/>
            <person name="Meng S."/>
            <person name="Li G."/>
            <person name="Viehrig K."/>
            <person name="Ye F."/>
            <person name="Su P."/>
            <person name="Kiefer A.F."/>
            <person name="Nichols A."/>
            <person name="Cepeda A.J."/>
            <person name="Yan W."/>
            <person name="Fan B."/>
            <person name="Jiang Y."/>
            <person name="Adhikari A."/>
            <person name="Zheng C.-J."/>
            <person name="Schuster L."/>
            <person name="Cowan T.M."/>
            <person name="Smanski M.J."/>
            <person name="Chevrette M.G."/>
            <person name="De Carvalho L.P.S."/>
            <person name="Shen B."/>
        </authorList>
    </citation>
    <scope>NUCLEOTIDE SEQUENCE [LARGE SCALE GENOMIC DNA]</scope>
    <source>
        <strain evidence="2 3">NPDC001694</strain>
    </source>
</reference>
<sequence>MTRLTGASYKSRGPVRSKYNSSSHAATLSIAETTSTTRASAWSGEASVSVGWAIATVNAKTSYSVTKTAAKGVTVTDTMVVDSHKRGYAEPMVEYHNFDIEKWREGGDCKQYPVKDMGILKGITSSEHWAECQTKSSDGCTPKP</sequence>
<gene>
    <name evidence="2" type="ORF">ABT211_38200</name>
</gene>
<comment type="caution">
    <text evidence="2">The sequence shown here is derived from an EMBL/GenBank/DDBJ whole genome shotgun (WGS) entry which is preliminary data.</text>
</comment>
<dbReference type="Proteomes" id="UP001490365">
    <property type="component" value="Unassembled WGS sequence"/>
</dbReference>
<organism evidence="2 3">
    <name type="scientific">Streptomyces sp. 900105755</name>
    <dbReference type="NCBI Taxonomy" id="3154389"/>
    <lineage>
        <taxon>Bacteria</taxon>
        <taxon>Bacillati</taxon>
        <taxon>Actinomycetota</taxon>
        <taxon>Actinomycetes</taxon>
        <taxon>Kitasatosporales</taxon>
        <taxon>Streptomycetaceae</taxon>
        <taxon>Streptomyces</taxon>
    </lineage>
</organism>
<evidence type="ECO:0000256" key="1">
    <source>
        <dbReference type="SAM" id="MobiDB-lite"/>
    </source>
</evidence>
<feature type="region of interest" description="Disordered" evidence="1">
    <location>
        <begin position="1"/>
        <end position="20"/>
    </location>
</feature>